<evidence type="ECO:0000313" key="3">
    <source>
        <dbReference type="Proteomes" id="UP001177003"/>
    </source>
</evidence>
<keyword evidence="1" id="KW-1133">Transmembrane helix</keyword>
<sequence length="171" mass="19040">MERVSTSTSGKLFNMDCLSPASSLKLIAANKRTLRMISSAFLIFTQIVISSYDMIGACLDVVAKSLNSKLLKFQLDGYSLDRTIYVISNLLEANVFKGSHNVVNPTTVKSWKILTIQDLLCLKCNEQPAALQSFQMKLLVQPLVNQGCGDQFYFSYPKREWVGDGLTGAWN</sequence>
<name>A0AA35V495_LACSI</name>
<dbReference type="AlphaFoldDB" id="A0AA35V495"/>
<keyword evidence="1" id="KW-0812">Transmembrane</keyword>
<proteinExistence type="predicted"/>
<reference evidence="2" key="1">
    <citation type="submission" date="2023-04" db="EMBL/GenBank/DDBJ databases">
        <authorList>
            <person name="Vijverberg K."/>
            <person name="Xiong W."/>
            <person name="Schranz E."/>
        </authorList>
    </citation>
    <scope>NUCLEOTIDE SEQUENCE</scope>
</reference>
<organism evidence="2 3">
    <name type="scientific">Lactuca saligna</name>
    <name type="common">Willowleaf lettuce</name>
    <dbReference type="NCBI Taxonomy" id="75948"/>
    <lineage>
        <taxon>Eukaryota</taxon>
        <taxon>Viridiplantae</taxon>
        <taxon>Streptophyta</taxon>
        <taxon>Embryophyta</taxon>
        <taxon>Tracheophyta</taxon>
        <taxon>Spermatophyta</taxon>
        <taxon>Magnoliopsida</taxon>
        <taxon>eudicotyledons</taxon>
        <taxon>Gunneridae</taxon>
        <taxon>Pentapetalae</taxon>
        <taxon>asterids</taxon>
        <taxon>campanulids</taxon>
        <taxon>Asterales</taxon>
        <taxon>Asteraceae</taxon>
        <taxon>Cichorioideae</taxon>
        <taxon>Cichorieae</taxon>
        <taxon>Lactucinae</taxon>
        <taxon>Lactuca</taxon>
    </lineage>
</organism>
<gene>
    <name evidence="2" type="ORF">LSALG_LOCUS10515</name>
</gene>
<keyword evidence="1" id="KW-0472">Membrane</keyword>
<evidence type="ECO:0000256" key="1">
    <source>
        <dbReference type="SAM" id="Phobius"/>
    </source>
</evidence>
<protein>
    <submittedName>
        <fullName evidence="2">Uncharacterized protein</fullName>
    </submittedName>
</protein>
<accession>A0AA35V495</accession>
<dbReference type="EMBL" id="OX465077">
    <property type="protein sequence ID" value="CAI9270184.1"/>
    <property type="molecule type" value="Genomic_DNA"/>
</dbReference>
<evidence type="ECO:0000313" key="2">
    <source>
        <dbReference type="EMBL" id="CAI9270184.1"/>
    </source>
</evidence>
<keyword evidence="3" id="KW-1185">Reference proteome</keyword>
<feature type="transmembrane region" description="Helical" evidence="1">
    <location>
        <begin position="40"/>
        <end position="63"/>
    </location>
</feature>
<dbReference type="Proteomes" id="UP001177003">
    <property type="component" value="Chromosome 1"/>
</dbReference>